<accession>F0JDW6</accession>
<organism evidence="1 2">
    <name type="scientific">Pseudodesulfovibrio mercurii</name>
    <dbReference type="NCBI Taxonomy" id="641491"/>
    <lineage>
        <taxon>Bacteria</taxon>
        <taxon>Pseudomonadati</taxon>
        <taxon>Thermodesulfobacteriota</taxon>
        <taxon>Desulfovibrionia</taxon>
        <taxon>Desulfovibrionales</taxon>
        <taxon>Desulfovibrionaceae</taxon>
    </lineage>
</organism>
<proteinExistence type="predicted"/>
<evidence type="ECO:0000313" key="2">
    <source>
        <dbReference type="Proteomes" id="UP000007845"/>
    </source>
</evidence>
<reference evidence="1 2" key="1">
    <citation type="journal article" date="2011" name="J. Bacteriol.">
        <title>Genome sequence of the mercury-methylating strain Desulfovibrio desulfuricans ND132.</title>
        <authorList>
            <person name="Brown S.D."/>
            <person name="Gilmour C.C."/>
            <person name="Kucken A.M."/>
            <person name="Wall J.D."/>
            <person name="Elias D.A."/>
            <person name="Brandt C.C."/>
            <person name="Podar M."/>
            <person name="Chertkov O."/>
            <person name="Held B."/>
            <person name="Bruce D.C."/>
            <person name="Detter J.C."/>
            <person name="Tapia R."/>
            <person name="Han C.S."/>
            <person name="Goodwin L.A."/>
            <person name="Cheng J.F."/>
            <person name="Pitluck S."/>
            <person name="Woyke T."/>
            <person name="Mikhailova N."/>
            <person name="Ivanova N.N."/>
            <person name="Han J."/>
            <person name="Lucas S."/>
            <person name="Lapidus A.L."/>
            <person name="Land M.L."/>
            <person name="Hauser L.J."/>
            <person name="Palumbo A.V."/>
        </authorList>
    </citation>
    <scope>NUCLEOTIDE SEQUENCE [LARGE SCALE GENOMIC DNA]</scope>
    <source>
        <strain evidence="1 2">ND132</strain>
    </source>
</reference>
<dbReference type="EMBL" id="CP003220">
    <property type="protein sequence ID" value="EGB13406.1"/>
    <property type="molecule type" value="Genomic_DNA"/>
</dbReference>
<dbReference type="RefSeq" id="WP_014320834.1">
    <property type="nucleotide sequence ID" value="NC_016803.1"/>
</dbReference>
<dbReference type="HOGENOM" id="CLU_2522118_0_0_7"/>
<name>F0JDW6_9BACT</name>
<protein>
    <submittedName>
        <fullName evidence="1">Uncharacterized protein</fullName>
    </submittedName>
</protein>
<sequence length="84" mass="9859">MLTYDEFKNLFWKNFEEQFKNVGISSLAVYDDTSSIFEDNIIDSIALLHFAMELEQDGYTFNFGNLEENMTISLVNLFKVLEKE</sequence>
<keyword evidence="2" id="KW-1185">Reference proteome</keyword>
<evidence type="ECO:0000313" key="1">
    <source>
        <dbReference type="EMBL" id="EGB13406.1"/>
    </source>
</evidence>
<dbReference type="AlphaFoldDB" id="F0JDW6"/>
<gene>
    <name evidence="1" type="ORF">DND132_0188</name>
</gene>
<dbReference type="Proteomes" id="UP000007845">
    <property type="component" value="Chromosome"/>
</dbReference>
<dbReference type="KEGG" id="ddn:DND132_0188"/>